<keyword evidence="7" id="KW-1185">Reference proteome</keyword>
<dbReference type="SMART" id="SM00320">
    <property type="entry name" value="WD40"/>
    <property type="match status" value="2"/>
</dbReference>
<sequence>MSGGALNFITFNQDHSCLAVGTSKGFRIYHTDPFSKIFNSNEGNVSIIEMLFSTSLVALILSPRHLIIQNTKRASIICELTFPSAVLAVRLNRKRLAVVLEEEIYLYDISNMSLLYTIATSPNPTAICALSPSSENCVIAYPLPRPRDDGPGDNNKRPAHAPPLSTFVPPTSGEVLIFDTVTLKAVNVIEAHRSPLCCIALNSEGTLLATASETGTIIRVFAVPRGQKLFQFRRGTYPSTIYSMSFNLSSTLLCVSSTSDTVHIFRLLDAQAAAAAAAATGGPYGSSSRTDRWSRSRSFDSNDNNSAGGSNTGSPRSEATDYSGSSAAPAPPSGNAYGGGGGGSSSVAHRRQSGSFSSMLRRSSQIMGRSVAGVVGSYLPQSVTEMWEPQRDFANIKIPKSSNVGGSAARGGGGALVGGGIGSGGGSGPLRSVVAMSSSSPQVMVVTSDGGFYVFNIDMEKGGEGYLVKQFSVLDGDDKLDASGYGS</sequence>
<comment type="similarity">
    <text evidence="4">Belongs to the WD repeat PROPPIN family.</text>
</comment>
<evidence type="ECO:0000256" key="2">
    <source>
        <dbReference type="ARBA" id="ARBA00022574"/>
    </source>
</evidence>
<dbReference type="SUPFAM" id="SSF50978">
    <property type="entry name" value="WD40 repeat-like"/>
    <property type="match status" value="1"/>
</dbReference>
<feature type="region of interest" description="Disordered" evidence="5">
    <location>
        <begin position="144"/>
        <end position="164"/>
    </location>
</feature>
<evidence type="ECO:0000313" key="7">
    <source>
        <dbReference type="Proteomes" id="UP001174934"/>
    </source>
</evidence>
<keyword evidence="3" id="KW-0677">Repeat</keyword>
<comment type="subcellular location">
    <subcellularLocation>
        <location evidence="1">Vacuole membrane</location>
        <topology evidence="1">Peripheral membrane protein</topology>
    </subcellularLocation>
</comment>
<keyword evidence="2" id="KW-0853">WD repeat</keyword>
<dbReference type="GO" id="GO:0005774">
    <property type="term" value="C:vacuolar membrane"/>
    <property type="evidence" value="ECO:0007669"/>
    <property type="project" value="UniProtKB-SubCell"/>
</dbReference>
<gene>
    <name evidence="6" type="ORF">B0T17DRAFT_481610</name>
</gene>
<evidence type="ECO:0000313" key="6">
    <source>
        <dbReference type="EMBL" id="KAK0634911.1"/>
    </source>
</evidence>
<evidence type="ECO:0000256" key="5">
    <source>
        <dbReference type="SAM" id="MobiDB-lite"/>
    </source>
</evidence>
<organism evidence="6 7">
    <name type="scientific">Bombardia bombarda</name>
    <dbReference type="NCBI Taxonomy" id="252184"/>
    <lineage>
        <taxon>Eukaryota</taxon>
        <taxon>Fungi</taxon>
        <taxon>Dikarya</taxon>
        <taxon>Ascomycota</taxon>
        <taxon>Pezizomycotina</taxon>
        <taxon>Sordariomycetes</taxon>
        <taxon>Sordariomycetidae</taxon>
        <taxon>Sordariales</taxon>
        <taxon>Lasiosphaeriaceae</taxon>
        <taxon>Bombardia</taxon>
    </lineage>
</organism>
<evidence type="ECO:0000256" key="3">
    <source>
        <dbReference type="ARBA" id="ARBA00022737"/>
    </source>
</evidence>
<dbReference type="Proteomes" id="UP001174934">
    <property type="component" value="Unassembled WGS sequence"/>
</dbReference>
<protein>
    <submittedName>
        <fullName evidence="6">WD40-repeat-containing domain protein</fullName>
    </submittedName>
</protein>
<comment type="caution">
    <text evidence="6">The sequence shown here is derived from an EMBL/GenBank/DDBJ whole genome shotgun (WGS) entry which is preliminary data.</text>
</comment>
<dbReference type="Gene3D" id="2.130.10.10">
    <property type="entry name" value="YVTN repeat-like/Quinoprotein amine dehydrogenase"/>
    <property type="match status" value="1"/>
</dbReference>
<dbReference type="InterPro" id="IPR036322">
    <property type="entry name" value="WD40_repeat_dom_sf"/>
</dbReference>
<dbReference type="EMBL" id="JAULSR010000001">
    <property type="protein sequence ID" value="KAK0634911.1"/>
    <property type="molecule type" value="Genomic_DNA"/>
</dbReference>
<reference evidence="6" key="1">
    <citation type="submission" date="2023-06" db="EMBL/GenBank/DDBJ databases">
        <title>Genome-scale phylogeny and comparative genomics of the fungal order Sordariales.</title>
        <authorList>
            <consortium name="Lawrence Berkeley National Laboratory"/>
            <person name="Hensen N."/>
            <person name="Bonometti L."/>
            <person name="Westerberg I."/>
            <person name="Brannstrom I.O."/>
            <person name="Guillou S."/>
            <person name="Cros-Aarteil S."/>
            <person name="Calhoun S."/>
            <person name="Haridas S."/>
            <person name="Kuo A."/>
            <person name="Mondo S."/>
            <person name="Pangilinan J."/>
            <person name="Riley R."/>
            <person name="LaButti K."/>
            <person name="Andreopoulos B."/>
            <person name="Lipzen A."/>
            <person name="Chen C."/>
            <person name="Yanf M."/>
            <person name="Daum C."/>
            <person name="Ng V."/>
            <person name="Clum A."/>
            <person name="Steindorff A."/>
            <person name="Ohm R."/>
            <person name="Martin F."/>
            <person name="Silar P."/>
            <person name="Natvig D."/>
            <person name="Lalanne C."/>
            <person name="Gautier V."/>
            <person name="Ament-velasquez S.L."/>
            <person name="Kruys A."/>
            <person name="Hutchinson M.I."/>
            <person name="Powell A.J."/>
            <person name="Barry K."/>
            <person name="Miller A.N."/>
            <person name="Grigoriev I.V."/>
            <person name="Debuchy R."/>
            <person name="Gladieux P."/>
            <person name="Thoren M.H."/>
            <person name="Johannesson H."/>
        </authorList>
    </citation>
    <scope>NUCLEOTIDE SEQUENCE</scope>
    <source>
        <strain evidence="6">SMH3391-2</strain>
    </source>
</reference>
<name>A0AA40CDL4_9PEZI</name>
<feature type="compositionally biased region" description="Low complexity" evidence="5">
    <location>
        <begin position="301"/>
        <end position="314"/>
    </location>
</feature>
<feature type="compositionally biased region" description="Basic and acidic residues" evidence="5">
    <location>
        <begin position="289"/>
        <end position="300"/>
    </location>
</feature>
<evidence type="ECO:0000256" key="4">
    <source>
        <dbReference type="ARBA" id="ARBA00025740"/>
    </source>
</evidence>
<dbReference type="AlphaFoldDB" id="A0AA40CDL4"/>
<proteinExistence type="inferred from homology"/>
<dbReference type="Pfam" id="PF21032">
    <property type="entry name" value="PROPPIN"/>
    <property type="match status" value="2"/>
</dbReference>
<dbReference type="PANTHER" id="PTHR11227">
    <property type="entry name" value="WD-REPEAT PROTEIN INTERACTING WITH PHOSPHOINOSIDES WIPI -RELATED"/>
    <property type="match status" value="1"/>
</dbReference>
<dbReference type="InterPro" id="IPR015943">
    <property type="entry name" value="WD40/YVTN_repeat-like_dom_sf"/>
</dbReference>
<dbReference type="InterPro" id="IPR048720">
    <property type="entry name" value="PROPPIN"/>
</dbReference>
<dbReference type="InterPro" id="IPR001680">
    <property type="entry name" value="WD40_rpt"/>
</dbReference>
<feature type="region of interest" description="Disordered" evidence="5">
    <location>
        <begin position="279"/>
        <end position="361"/>
    </location>
</feature>
<accession>A0AA40CDL4</accession>
<evidence type="ECO:0000256" key="1">
    <source>
        <dbReference type="ARBA" id="ARBA00004148"/>
    </source>
</evidence>
<feature type="compositionally biased region" description="Basic and acidic residues" evidence="5">
    <location>
        <begin position="145"/>
        <end position="156"/>
    </location>
</feature>